<evidence type="ECO:0000313" key="9">
    <source>
        <dbReference type="EMBL" id="MFC4292157.1"/>
    </source>
</evidence>
<dbReference type="Gene3D" id="3.40.470.10">
    <property type="entry name" value="Uracil-DNA glycosylase-like domain"/>
    <property type="match status" value="1"/>
</dbReference>
<dbReference type="InterPro" id="IPR051536">
    <property type="entry name" value="UDG_Type-4/5"/>
</dbReference>
<keyword evidence="3" id="KW-0227">DNA damage</keyword>
<keyword evidence="1" id="KW-0004">4Fe-4S</keyword>
<evidence type="ECO:0000256" key="7">
    <source>
        <dbReference type="ARBA" id="ARBA00023204"/>
    </source>
</evidence>
<evidence type="ECO:0000256" key="1">
    <source>
        <dbReference type="ARBA" id="ARBA00022485"/>
    </source>
</evidence>
<name>A0ABV8RFG4_9SPHN</name>
<feature type="domain" description="Uracil-DNA glycosylase-like" evidence="8">
    <location>
        <begin position="106"/>
        <end position="251"/>
    </location>
</feature>
<dbReference type="PANTHER" id="PTHR33693:SF1">
    <property type="entry name" value="TYPE-4 URACIL-DNA GLYCOSYLASE"/>
    <property type="match status" value="1"/>
</dbReference>
<gene>
    <name evidence="9" type="ORF">ACFOWX_06990</name>
</gene>
<organism evidence="9 10">
    <name type="scientific">Sphingorhabdus arenilitoris</name>
    <dbReference type="NCBI Taxonomy" id="1490041"/>
    <lineage>
        <taxon>Bacteria</taxon>
        <taxon>Pseudomonadati</taxon>
        <taxon>Pseudomonadota</taxon>
        <taxon>Alphaproteobacteria</taxon>
        <taxon>Sphingomonadales</taxon>
        <taxon>Sphingomonadaceae</taxon>
        <taxon>Sphingorhabdus</taxon>
    </lineage>
</organism>
<keyword evidence="10" id="KW-1185">Reference proteome</keyword>
<comment type="caution">
    <text evidence="9">The sequence shown here is derived from an EMBL/GenBank/DDBJ whole genome shotgun (WGS) entry which is preliminary data.</text>
</comment>
<dbReference type="InterPro" id="IPR005122">
    <property type="entry name" value="Uracil-DNA_glycosylase-like"/>
</dbReference>
<dbReference type="SUPFAM" id="SSF52141">
    <property type="entry name" value="Uracil-DNA glycosylase-like"/>
    <property type="match status" value="1"/>
</dbReference>
<protein>
    <submittedName>
        <fullName evidence="9">Uracil-DNA glycosylase family protein</fullName>
    </submittedName>
</protein>
<keyword evidence="7" id="KW-0234">DNA repair</keyword>
<keyword evidence="2" id="KW-0479">Metal-binding</keyword>
<evidence type="ECO:0000256" key="4">
    <source>
        <dbReference type="ARBA" id="ARBA00022801"/>
    </source>
</evidence>
<keyword evidence="6" id="KW-0411">Iron-sulfur</keyword>
<dbReference type="PANTHER" id="PTHR33693">
    <property type="entry name" value="TYPE-5 URACIL-DNA GLYCOSYLASE"/>
    <property type="match status" value="1"/>
</dbReference>
<dbReference type="Pfam" id="PF03167">
    <property type="entry name" value="UDG"/>
    <property type="match status" value="1"/>
</dbReference>
<keyword evidence="5" id="KW-0408">Iron</keyword>
<dbReference type="EMBL" id="JBHSDH010000013">
    <property type="protein sequence ID" value="MFC4292157.1"/>
    <property type="molecule type" value="Genomic_DNA"/>
</dbReference>
<accession>A0ABV8RFG4</accession>
<evidence type="ECO:0000256" key="6">
    <source>
        <dbReference type="ARBA" id="ARBA00023014"/>
    </source>
</evidence>
<reference evidence="10" key="1">
    <citation type="journal article" date="2019" name="Int. J. Syst. Evol. Microbiol.">
        <title>The Global Catalogue of Microorganisms (GCM) 10K type strain sequencing project: providing services to taxonomists for standard genome sequencing and annotation.</title>
        <authorList>
            <consortium name="The Broad Institute Genomics Platform"/>
            <consortium name="The Broad Institute Genome Sequencing Center for Infectious Disease"/>
            <person name="Wu L."/>
            <person name="Ma J."/>
        </authorList>
    </citation>
    <scope>NUCLEOTIDE SEQUENCE [LARGE SCALE GENOMIC DNA]</scope>
    <source>
        <strain evidence="10">CECT 8531</strain>
    </source>
</reference>
<dbReference type="Proteomes" id="UP001595887">
    <property type="component" value="Unassembled WGS sequence"/>
</dbReference>
<evidence type="ECO:0000256" key="3">
    <source>
        <dbReference type="ARBA" id="ARBA00022763"/>
    </source>
</evidence>
<proteinExistence type="predicted"/>
<evidence type="ECO:0000259" key="8">
    <source>
        <dbReference type="Pfam" id="PF03167"/>
    </source>
</evidence>
<dbReference type="InterPro" id="IPR036895">
    <property type="entry name" value="Uracil-DNA_glycosylase-like_sf"/>
</dbReference>
<evidence type="ECO:0000256" key="2">
    <source>
        <dbReference type="ARBA" id="ARBA00022723"/>
    </source>
</evidence>
<keyword evidence="4" id="KW-0378">Hydrolase</keyword>
<evidence type="ECO:0000313" key="10">
    <source>
        <dbReference type="Proteomes" id="UP001595887"/>
    </source>
</evidence>
<sequence>MSLNSTLAVKTASAVTKWWEMAGLGYLVEDEPVNWLEAEKPKEAPIAPPKTQTHARPNISDIPKTAPAAPVDPASWPQSVEQLLADIENGAPLPGNQFGGNRAKPVGAANCELMIISDLPDFDEIEAGFLGAGESGKLLANVTAAIGQGINRCFLTALASTRPASGDLPEEEIPQLTAFMMHQIGLVKPKTLLILGSAACSALLGAELMSARGSLLFVKHNGQKVSAVTTFHPRTLMARPVLKAQAWRDLQMLLINKDLM</sequence>
<evidence type="ECO:0000256" key="5">
    <source>
        <dbReference type="ARBA" id="ARBA00023004"/>
    </source>
</evidence>
<dbReference type="RefSeq" id="WP_381422616.1">
    <property type="nucleotide sequence ID" value="NZ_JBHSDH010000013.1"/>
</dbReference>